<dbReference type="InterPro" id="IPR003593">
    <property type="entry name" value="AAA+_ATPase"/>
</dbReference>
<dbReference type="GO" id="GO:0005524">
    <property type="term" value="F:ATP binding"/>
    <property type="evidence" value="ECO:0007669"/>
    <property type="project" value="UniProtKB-KW"/>
</dbReference>
<dbReference type="SMART" id="SM00382">
    <property type="entry name" value="AAA"/>
    <property type="match status" value="1"/>
</dbReference>
<dbReference type="RefSeq" id="XP_052942921.1">
    <property type="nucleotide sequence ID" value="XM_053090451.1"/>
</dbReference>
<evidence type="ECO:0000313" key="5">
    <source>
        <dbReference type="Proteomes" id="UP001164286"/>
    </source>
</evidence>
<dbReference type="InterPro" id="IPR003439">
    <property type="entry name" value="ABC_transporter-like_ATP-bd"/>
</dbReference>
<evidence type="ECO:0000259" key="3">
    <source>
        <dbReference type="PROSITE" id="PS50893"/>
    </source>
</evidence>
<dbReference type="InterPro" id="IPR027417">
    <property type="entry name" value="P-loop_NTPase"/>
</dbReference>
<evidence type="ECO:0000256" key="1">
    <source>
        <dbReference type="ARBA" id="ARBA00022741"/>
    </source>
</evidence>
<dbReference type="PROSITE" id="PS00211">
    <property type="entry name" value="ABC_TRANSPORTER_1"/>
    <property type="match status" value="1"/>
</dbReference>
<dbReference type="EMBL" id="JAKWFO010000011">
    <property type="protein sequence ID" value="KAI9633144.1"/>
    <property type="molecule type" value="Genomic_DNA"/>
</dbReference>
<dbReference type="GO" id="GO:0016887">
    <property type="term" value="F:ATP hydrolysis activity"/>
    <property type="evidence" value="ECO:0007669"/>
    <property type="project" value="InterPro"/>
</dbReference>
<keyword evidence="2" id="KW-0067">ATP-binding</keyword>
<keyword evidence="5" id="KW-1185">Reference proteome</keyword>
<dbReference type="Pfam" id="PF00005">
    <property type="entry name" value="ABC_tran"/>
    <property type="match status" value="1"/>
</dbReference>
<keyword evidence="1" id="KW-0547">Nucleotide-binding</keyword>
<dbReference type="InterPro" id="IPR017871">
    <property type="entry name" value="ABC_transporter-like_CS"/>
</dbReference>
<dbReference type="PROSITE" id="PS50893">
    <property type="entry name" value="ABC_TRANSPORTER_2"/>
    <property type="match status" value="1"/>
</dbReference>
<gene>
    <name evidence="4" type="ORF">MKK02DRAFT_39122</name>
</gene>
<dbReference type="Proteomes" id="UP001164286">
    <property type="component" value="Unassembled WGS sequence"/>
</dbReference>
<organism evidence="4 5">
    <name type="scientific">Dioszegia hungarica</name>
    <dbReference type="NCBI Taxonomy" id="4972"/>
    <lineage>
        <taxon>Eukaryota</taxon>
        <taxon>Fungi</taxon>
        <taxon>Dikarya</taxon>
        <taxon>Basidiomycota</taxon>
        <taxon>Agaricomycotina</taxon>
        <taxon>Tremellomycetes</taxon>
        <taxon>Tremellales</taxon>
        <taxon>Bulleribasidiaceae</taxon>
        <taxon>Dioszegia</taxon>
    </lineage>
</organism>
<feature type="domain" description="ABC transporter" evidence="3">
    <location>
        <begin position="205"/>
        <end position="561"/>
    </location>
</feature>
<comment type="caution">
    <text evidence="4">The sequence shown here is derived from an EMBL/GenBank/DDBJ whole genome shotgun (WGS) entry which is preliminary data.</text>
</comment>
<dbReference type="SUPFAM" id="SSF52540">
    <property type="entry name" value="P-loop containing nucleoside triphosphate hydrolases"/>
    <property type="match status" value="1"/>
</dbReference>
<dbReference type="PANTHER" id="PTHR24221:SF646">
    <property type="entry name" value="HAEMOLYSIN SECRETION ATP-BINDING PROTEIN"/>
    <property type="match status" value="1"/>
</dbReference>
<keyword evidence="4" id="KW-0378">Hydrolase</keyword>
<name>A0AA38H615_9TREE</name>
<accession>A0AA38H615</accession>
<dbReference type="GO" id="GO:0034040">
    <property type="term" value="F:ATPase-coupled lipid transmembrane transporter activity"/>
    <property type="evidence" value="ECO:0007669"/>
    <property type="project" value="TreeGrafter"/>
</dbReference>
<dbReference type="InterPro" id="IPR039421">
    <property type="entry name" value="Type_1_exporter"/>
</dbReference>
<proteinExistence type="predicted"/>
<dbReference type="Gene3D" id="3.40.50.300">
    <property type="entry name" value="P-loop containing nucleotide triphosphate hydrolases"/>
    <property type="match status" value="2"/>
</dbReference>
<reference evidence="4" key="1">
    <citation type="journal article" date="2022" name="G3 (Bethesda)">
        <title>High quality genome of the basidiomycete yeast Dioszegia hungarica PDD-24b-2 isolated from cloud water.</title>
        <authorList>
            <person name="Jarrige D."/>
            <person name="Haridas S."/>
            <person name="Bleykasten-Grosshans C."/>
            <person name="Joly M."/>
            <person name="Nadalig T."/>
            <person name="Sancelme M."/>
            <person name="Vuilleumier S."/>
            <person name="Grigoriev I.V."/>
            <person name="Amato P."/>
            <person name="Bringel F."/>
        </authorList>
    </citation>
    <scope>NUCLEOTIDE SEQUENCE</scope>
    <source>
        <strain evidence="4">PDD-24b-2</strain>
    </source>
</reference>
<sequence>MYRTISSDESSSGSTGLFLIGLSLASTLVGGVVDMMRASEEEVTHAYDTVGRNIQDMVGRGGGKQEAILFGLKDWALERWDKFKSESDADAARRRRRGTGPELGVVVLEQSVQYSFYILLALKVLPTSLSLGSLRLYQGTVDHLLRSLKDFSRKVNTVFQLVFYIAAYTEAVQVPDNPHLFRPVSPADIDLLNFDDHRLDGGMSIVASNLSFRYPEANQDVLRGINLTILPGTTLAIVGLNGSGRTTLIKALMGLYEHHGSLLLNGHPITAYDPATIYRRTSCLFQDFCQYSFTLRENVGIGNVARMGDDEALEVAMGRGGAWGIRDKVGLDGKLSRWGIGSDIDADDEVQLHGDNTTAPGEAGRWQSLVRRGRGLAMALRAWYTGNSMGARDVQKAALSDTGTATGTTAPDGVSGGGGLAATLSAANPEAPAINQLKLSPTASTGSPTASAEYSAGLSGGQWQKIGLSRAFMRASEADLVVFDEPSASLDPRAEAQLFERIHTLSHQGGRKVTTIYISHRFATDRKADQIAVVEGGTILECGPHAELMARGGRYRELYDI</sequence>
<dbReference type="PANTHER" id="PTHR24221">
    <property type="entry name" value="ATP-BINDING CASSETTE SUB-FAMILY B"/>
    <property type="match status" value="1"/>
</dbReference>
<dbReference type="GeneID" id="77729656"/>
<dbReference type="AlphaFoldDB" id="A0AA38H615"/>
<protein>
    <submittedName>
        <fullName evidence="4">P-loop containing nucleoside triphosphate hydrolase protein</fullName>
    </submittedName>
</protein>
<evidence type="ECO:0000256" key="2">
    <source>
        <dbReference type="ARBA" id="ARBA00022840"/>
    </source>
</evidence>
<dbReference type="CDD" id="cd03228">
    <property type="entry name" value="ABCC_MRP_Like"/>
    <property type="match status" value="1"/>
</dbReference>
<evidence type="ECO:0000313" key="4">
    <source>
        <dbReference type="EMBL" id="KAI9633144.1"/>
    </source>
</evidence>